<keyword evidence="3" id="KW-1185">Reference proteome</keyword>
<feature type="compositionally biased region" description="Basic residues" evidence="1">
    <location>
        <begin position="315"/>
        <end position="333"/>
    </location>
</feature>
<feature type="region of interest" description="Disordered" evidence="1">
    <location>
        <begin position="313"/>
        <end position="340"/>
    </location>
</feature>
<dbReference type="GeneID" id="24141322"/>
<dbReference type="OrthoDB" id="74143at2759"/>
<feature type="compositionally biased region" description="Basic and acidic residues" evidence="1">
    <location>
        <begin position="48"/>
        <end position="58"/>
    </location>
</feature>
<organism evidence="2 3">
    <name type="scientific">Saprolegnia parasitica (strain CBS 223.65)</name>
    <dbReference type="NCBI Taxonomy" id="695850"/>
    <lineage>
        <taxon>Eukaryota</taxon>
        <taxon>Sar</taxon>
        <taxon>Stramenopiles</taxon>
        <taxon>Oomycota</taxon>
        <taxon>Saprolegniomycetes</taxon>
        <taxon>Saprolegniales</taxon>
        <taxon>Saprolegniaceae</taxon>
        <taxon>Saprolegnia</taxon>
    </lineage>
</organism>
<evidence type="ECO:0000313" key="3">
    <source>
        <dbReference type="Proteomes" id="UP000030745"/>
    </source>
</evidence>
<dbReference type="KEGG" id="spar:SPRG_20095"/>
<dbReference type="STRING" id="695850.A0A067CDZ2"/>
<dbReference type="RefSeq" id="XP_012200321.1">
    <property type="nucleotide sequence ID" value="XM_012344931.1"/>
</dbReference>
<feature type="region of interest" description="Disordered" evidence="1">
    <location>
        <begin position="1"/>
        <end position="58"/>
    </location>
</feature>
<dbReference type="InterPro" id="IPR016197">
    <property type="entry name" value="Chromo-like_dom_sf"/>
</dbReference>
<dbReference type="Gene3D" id="2.30.30.140">
    <property type="match status" value="1"/>
</dbReference>
<gene>
    <name evidence="2" type="ORF">SPRG_20095</name>
</gene>
<proteinExistence type="predicted"/>
<dbReference type="SUPFAM" id="SSF54160">
    <property type="entry name" value="Chromo domain-like"/>
    <property type="match status" value="1"/>
</dbReference>
<evidence type="ECO:0008006" key="4">
    <source>
        <dbReference type="Google" id="ProtNLM"/>
    </source>
</evidence>
<protein>
    <recommendedName>
        <fullName evidence="4">Tudor-knot domain-containing protein</fullName>
    </recommendedName>
</protein>
<dbReference type="VEuPathDB" id="FungiDB:SPRG_20095"/>
<feature type="region of interest" description="Disordered" evidence="1">
    <location>
        <begin position="151"/>
        <end position="208"/>
    </location>
</feature>
<dbReference type="EMBL" id="KK583208">
    <property type="protein sequence ID" value="KDO28989.1"/>
    <property type="molecule type" value="Genomic_DNA"/>
</dbReference>
<dbReference type="AlphaFoldDB" id="A0A067CDZ2"/>
<dbReference type="CDD" id="cd20104">
    <property type="entry name" value="MBT_PHF20L1-like"/>
    <property type="match status" value="1"/>
</dbReference>
<name>A0A067CDZ2_SAPPC</name>
<sequence>MQPTTISPSSDGTRMTRRTATAAARPKRHTSPPTVPAKPAVRAKRAKKVDAKAPSKEREPKYVVMGMLADVRDDKGRWSEARVIDVDVDAQKVKVHFLGWHKRFDTWAVQSAIAPHGARVAGAKKDEKSMKRSHLNATHLFGINPKYIAHEKDSDASEEDAEASTIEVPKEASRGRPRKRKVTEAKAEVAQPERSPSPPAKQRKTLRATTVTEDAAAPAALLPPASPPVAETPMAVERLNAKPSIPLSPLAQSTPPMRPLTAAREMSPTMAVATPPAMQPQSGFAPTSTKTVLAEIFRQRVQQQIAELVENQKGKVAKKQQQQHKTNKAPPKQKRSEGMPFPPVMPTYQTNMAAFHRPLQANAAFLQESIDAWRAQQENLMKDITSVVCL</sequence>
<dbReference type="OMA" id="NMAAFHR"/>
<evidence type="ECO:0000256" key="1">
    <source>
        <dbReference type="SAM" id="MobiDB-lite"/>
    </source>
</evidence>
<accession>A0A067CDZ2</accession>
<reference evidence="2 3" key="1">
    <citation type="journal article" date="2013" name="PLoS Genet.">
        <title>Distinctive expansion of potential virulence genes in the genome of the oomycete fish pathogen Saprolegnia parasitica.</title>
        <authorList>
            <person name="Jiang R.H."/>
            <person name="de Bruijn I."/>
            <person name="Haas B.J."/>
            <person name="Belmonte R."/>
            <person name="Lobach L."/>
            <person name="Christie J."/>
            <person name="van den Ackerveken G."/>
            <person name="Bottin A."/>
            <person name="Bulone V."/>
            <person name="Diaz-Moreno S.M."/>
            <person name="Dumas B."/>
            <person name="Fan L."/>
            <person name="Gaulin E."/>
            <person name="Govers F."/>
            <person name="Grenville-Briggs L.J."/>
            <person name="Horner N.R."/>
            <person name="Levin J.Z."/>
            <person name="Mammella M."/>
            <person name="Meijer H.J."/>
            <person name="Morris P."/>
            <person name="Nusbaum C."/>
            <person name="Oome S."/>
            <person name="Phillips A.J."/>
            <person name="van Rooyen D."/>
            <person name="Rzeszutek E."/>
            <person name="Saraiva M."/>
            <person name="Secombes C.J."/>
            <person name="Seidl M.F."/>
            <person name="Snel B."/>
            <person name="Stassen J.H."/>
            <person name="Sykes S."/>
            <person name="Tripathy S."/>
            <person name="van den Berg H."/>
            <person name="Vega-Arreguin J.C."/>
            <person name="Wawra S."/>
            <person name="Young S.K."/>
            <person name="Zeng Q."/>
            <person name="Dieguez-Uribeondo J."/>
            <person name="Russ C."/>
            <person name="Tyler B.M."/>
            <person name="van West P."/>
        </authorList>
    </citation>
    <scope>NUCLEOTIDE SEQUENCE [LARGE SCALE GENOMIC DNA]</scope>
    <source>
        <strain evidence="2 3">CBS 223.65</strain>
    </source>
</reference>
<evidence type="ECO:0000313" key="2">
    <source>
        <dbReference type="EMBL" id="KDO28989.1"/>
    </source>
</evidence>
<feature type="compositionally biased region" description="Polar residues" evidence="1">
    <location>
        <begin position="1"/>
        <end position="12"/>
    </location>
</feature>
<dbReference type="Proteomes" id="UP000030745">
    <property type="component" value="Unassembled WGS sequence"/>
</dbReference>